<dbReference type="Proteomes" id="UP000276133">
    <property type="component" value="Unassembled WGS sequence"/>
</dbReference>
<dbReference type="PROSITE" id="PS01283">
    <property type="entry name" value="TBOX_1"/>
    <property type="match status" value="1"/>
</dbReference>
<keyword evidence="3 6" id="KW-0238">DNA-binding</keyword>
<comment type="caution">
    <text evidence="9">The sequence shown here is derived from an EMBL/GenBank/DDBJ whole genome shotgun (WGS) entry which is preliminary data.</text>
</comment>
<dbReference type="PANTHER" id="PTHR11267:SF195">
    <property type="entry name" value="OPTOMOTOR-BLIND-RELATED-GENE-1, ISOFORM A"/>
    <property type="match status" value="1"/>
</dbReference>
<dbReference type="PANTHER" id="PTHR11267">
    <property type="entry name" value="T-BOX PROTEIN-RELATED"/>
    <property type="match status" value="1"/>
</dbReference>
<feature type="domain" description="T-box" evidence="8">
    <location>
        <begin position="122"/>
        <end position="355"/>
    </location>
</feature>
<dbReference type="GO" id="GO:0001708">
    <property type="term" value="P:cell fate specification"/>
    <property type="evidence" value="ECO:0007669"/>
    <property type="project" value="TreeGrafter"/>
</dbReference>
<dbReference type="GO" id="GO:0000785">
    <property type="term" value="C:chromatin"/>
    <property type="evidence" value="ECO:0007669"/>
    <property type="project" value="TreeGrafter"/>
</dbReference>
<accession>A0A3M7PRT4</accession>
<sequence length="637" mass="69102">MNSNLIEKVPQLLSPLNNTFSIASLITSSPDMFQEYSSICQNLRTANQLDGQSNFSPNSELKDDESNASKASFGLDESKHFVSGHEIFSNSLSLSYLGQNVSQSGLSEKFVHPKLSSVKVHIESKSLWDEFDQLGTEMIVTKAGRRMFPTFQVKLSDMDPNSDYMLMMDFMPLDDKRYRYAFYSSSWVIAGKADPHLPGRIHVHPDSPQKGSQWMKNVVTFDKLKLTNNLMDDNGHIILNSMHRYQPRFHIVYLGEHGSNSHFASLGGGSSSKSKASKQAAMVNLATSALSNSDLDLGLLKPNKKSNSNVNNSEYQNYRTFIFSETKFIAVTAYQNHRITQLKIASNPFAKGFRDCDPEDCVAEVLNQLNQAPNQRALLRNQRGMSGSAPSTSSNSNSSAASSALSILNAVAAAAANGRPSHSSFLAESQISPASLHDHHLHSQISSPLNTNSFNGLSQSDYNLSSASSESSTSSLNYHSDAAAYSAAAAAAAAAAVYSHLDNPFSSPYSPINYQPSSSSLNHGSSLKLTSKSTSSQRHNPYSRNSNSSGSVSSQSLNNNSDSDSQSASVNAAAAFLSTLGGAAAAYPGNNHQMANSYSAAFYYHPYYTHHYLNNHANSANYAANSIVDLNTNVQKN</sequence>
<dbReference type="InterPro" id="IPR008967">
    <property type="entry name" value="p53-like_TF_DNA-bd_sf"/>
</dbReference>
<dbReference type="InterPro" id="IPR018186">
    <property type="entry name" value="TF_T-box_CS"/>
</dbReference>
<dbReference type="GO" id="GO:0000978">
    <property type="term" value="F:RNA polymerase II cis-regulatory region sequence-specific DNA binding"/>
    <property type="evidence" value="ECO:0007669"/>
    <property type="project" value="InterPro"/>
</dbReference>
<evidence type="ECO:0000256" key="3">
    <source>
        <dbReference type="ARBA" id="ARBA00023125"/>
    </source>
</evidence>
<organism evidence="9 10">
    <name type="scientific">Brachionus plicatilis</name>
    <name type="common">Marine rotifer</name>
    <name type="synonym">Brachionus muelleri</name>
    <dbReference type="NCBI Taxonomy" id="10195"/>
    <lineage>
        <taxon>Eukaryota</taxon>
        <taxon>Metazoa</taxon>
        <taxon>Spiralia</taxon>
        <taxon>Gnathifera</taxon>
        <taxon>Rotifera</taxon>
        <taxon>Eurotatoria</taxon>
        <taxon>Monogononta</taxon>
        <taxon>Pseudotrocha</taxon>
        <taxon>Ploima</taxon>
        <taxon>Brachionidae</taxon>
        <taxon>Brachionus</taxon>
    </lineage>
</organism>
<dbReference type="PROSITE" id="PS01264">
    <property type="entry name" value="TBOX_2"/>
    <property type="match status" value="1"/>
</dbReference>
<keyword evidence="2" id="KW-0805">Transcription regulation</keyword>
<feature type="compositionally biased region" description="Low complexity" evidence="7">
    <location>
        <begin position="543"/>
        <end position="565"/>
    </location>
</feature>
<dbReference type="EMBL" id="REGN01009303">
    <property type="protein sequence ID" value="RNA01485.1"/>
    <property type="molecule type" value="Genomic_DNA"/>
</dbReference>
<feature type="region of interest" description="Disordered" evidence="7">
    <location>
        <begin position="516"/>
        <end position="565"/>
    </location>
</feature>
<evidence type="ECO:0000256" key="4">
    <source>
        <dbReference type="ARBA" id="ARBA00023163"/>
    </source>
</evidence>
<dbReference type="SUPFAM" id="SSF49417">
    <property type="entry name" value="p53-like transcription factors"/>
    <property type="match status" value="2"/>
</dbReference>
<dbReference type="STRING" id="10195.A0A3M7PRT4"/>
<dbReference type="OrthoDB" id="7442607at2759"/>
<keyword evidence="10" id="KW-1185">Reference proteome</keyword>
<dbReference type="GO" id="GO:0045893">
    <property type="term" value="P:positive regulation of DNA-templated transcription"/>
    <property type="evidence" value="ECO:0007669"/>
    <property type="project" value="InterPro"/>
</dbReference>
<dbReference type="PRINTS" id="PR00937">
    <property type="entry name" value="TBOX"/>
</dbReference>
<evidence type="ECO:0000256" key="6">
    <source>
        <dbReference type="PROSITE-ProRule" id="PRU00201"/>
    </source>
</evidence>
<dbReference type="Gene3D" id="2.60.40.820">
    <property type="entry name" value="Transcription factor, T-box"/>
    <property type="match status" value="1"/>
</dbReference>
<evidence type="ECO:0000313" key="9">
    <source>
        <dbReference type="EMBL" id="RNA01485.1"/>
    </source>
</evidence>
<keyword evidence="4" id="KW-0804">Transcription</keyword>
<proteinExistence type="predicted"/>
<evidence type="ECO:0000256" key="5">
    <source>
        <dbReference type="ARBA" id="ARBA00023242"/>
    </source>
</evidence>
<comment type="subcellular location">
    <subcellularLocation>
        <location evidence="1 6">Nucleus</location>
    </subcellularLocation>
</comment>
<feature type="compositionally biased region" description="Low complexity" evidence="7">
    <location>
        <begin position="517"/>
        <end position="536"/>
    </location>
</feature>
<protein>
    <submittedName>
        <fullName evidence="9">T-box transcription factor TBX1</fullName>
    </submittedName>
</protein>
<dbReference type="Pfam" id="PF00907">
    <property type="entry name" value="T-box"/>
    <property type="match status" value="2"/>
</dbReference>
<dbReference type="GO" id="GO:0005634">
    <property type="term" value="C:nucleus"/>
    <property type="evidence" value="ECO:0007669"/>
    <property type="project" value="UniProtKB-SubCell"/>
</dbReference>
<evidence type="ECO:0000256" key="1">
    <source>
        <dbReference type="ARBA" id="ARBA00004123"/>
    </source>
</evidence>
<evidence type="ECO:0000259" key="8">
    <source>
        <dbReference type="PROSITE" id="PS50252"/>
    </source>
</evidence>
<reference evidence="9 10" key="1">
    <citation type="journal article" date="2018" name="Sci. Rep.">
        <title>Genomic signatures of local adaptation to the degree of environmental predictability in rotifers.</title>
        <authorList>
            <person name="Franch-Gras L."/>
            <person name="Hahn C."/>
            <person name="Garcia-Roger E.M."/>
            <person name="Carmona M.J."/>
            <person name="Serra M."/>
            <person name="Gomez A."/>
        </authorList>
    </citation>
    <scope>NUCLEOTIDE SEQUENCE [LARGE SCALE GENOMIC DNA]</scope>
    <source>
        <strain evidence="9">HYR1</strain>
    </source>
</reference>
<dbReference type="SMART" id="SM00425">
    <property type="entry name" value="TBOX"/>
    <property type="match status" value="1"/>
</dbReference>
<dbReference type="CDD" id="cd20187">
    <property type="entry name" value="T-box_TBX1_10-like"/>
    <property type="match status" value="1"/>
</dbReference>
<keyword evidence="5 6" id="KW-0539">Nucleus</keyword>
<evidence type="ECO:0000256" key="2">
    <source>
        <dbReference type="ARBA" id="ARBA00023015"/>
    </source>
</evidence>
<name>A0A3M7PRT4_BRAPC</name>
<dbReference type="GO" id="GO:0000981">
    <property type="term" value="F:DNA-binding transcription factor activity, RNA polymerase II-specific"/>
    <property type="evidence" value="ECO:0007669"/>
    <property type="project" value="TreeGrafter"/>
</dbReference>
<dbReference type="InterPro" id="IPR046360">
    <property type="entry name" value="T-box_DNA-bd"/>
</dbReference>
<dbReference type="PROSITE" id="PS50252">
    <property type="entry name" value="TBOX_3"/>
    <property type="match status" value="1"/>
</dbReference>
<gene>
    <name evidence="9" type="ORF">BpHYR1_030791</name>
</gene>
<evidence type="ECO:0000313" key="10">
    <source>
        <dbReference type="Proteomes" id="UP000276133"/>
    </source>
</evidence>
<dbReference type="AlphaFoldDB" id="A0A3M7PRT4"/>
<dbReference type="InterPro" id="IPR001699">
    <property type="entry name" value="TF_T-box"/>
</dbReference>
<comment type="caution">
    <text evidence="6">Lacks conserved residue(s) required for the propagation of feature annotation.</text>
</comment>
<dbReference type="InterPro" id="IPR036960">
    <property type="entry name" value="T-box_sf"/>
</dbReference>
<evidence type="ECO:0000256" key="7">
    <source>
        <dbReference type="SAM" id="MobiDB-lite"/>
    </source>
</evidence>